<dbReference type="Proteomes" id="UP000184028">
    <property type="component" value="Unassembled WGS sequence"/>
</dbReference>
<feature type="transmembrane region" description="Helical" evidence="1">
    <location>
        <begin position="6"/>
        <end position="24"/>
    </location>
</feature>
<proteinExistence type="predicted"/>
<dbReference type="EMBL" id="FRBT01000006">
    <property type="protein sequence ID" value="SHM43147.1"/>
    <property type="molecule type" value="Genomic_DNA"/>
</dbReference>
<keyword evidence="1" id="KW-1133">Transmembrane helix</keyword>
<keyword evidence="3" id="KW-1185">Reference proteome</keyword>
<dbReference type="STRING" id="946677.SAMN05444484_10614"/>
<evidence type="ECO:0000256" key="1">
    <source>
        <dbReference type="SAM" id="Phobius"/>
    </source>
</evidence>
<evidence type="ECO:0000313" key="3">
    <source>
        <dbReference type="Proteomes" id="UP000184028"/>
    </source>
</evidence>
<name>A0A1M7IS11_9FLAO</name>
<dbReference type="AlphaFoldDB" id="A0A1M7IS11"/>
<reference evidence="3" key="1">
    <citation type="submission" date="2016-11" db="EMBL/GenBank/DDBJ databases">
        <authorList>
            <person name="Varghese N."/>
            <person name="Submissions S."/>
        </authorList>
    </citation>
    <scope>NUCLEOTIDE SEQUENCE [LARGE SCALE GENOMIC DNA]</scope>
    <source>
        <strain evidence="3">DSM 24724</strain>
    </source>
</reference>
<accession>A0A1M7IS11</accession>
<sequence>MSNYISIIISIAAFAISGLTFWLTRMKKGFVKMTRPTIIYFGPDGKGEKHNKVFIRTLLYSTSERGQYIQNMFISLQRGESVQNFNVWVYDDKGLVRGSGLFISKSGIACNHHFLLPKDGNDYSFLSGDYVLKVYVETVNESPKKIFEQKLHLTREHQNEMATKKAGTYFDWAPNTQNYFSHVDSNREKDSDFKNMIEKLLEESKQNDL</sequence>
<keyword evidence="1" id="KW-0472">Membrane</keyword>
<evidence type="ECO:0000313" key="2">
    <source>
        <dbReference type="EMBL" id="SHM43147.1"/>
    </source>
</evidence>
<protein>
    <submittedName>
        <fullName evidence="2">Uncharacterized protein</fullName>
    </submittedName>
</protein>
<organism evidence="2 3">
    <name type="scientific">Flavobacterium chilense</name>
    <dbReference type="NCBI Taxonomy" id="946677"/>
    <lineage>
        <taxon>Bacteria</taxon>
        <taxon>Pseudomonadati</taxon>
        <taxon>Bacteroidota</taxon>
        <taxon>Flavobacteriia</taxon>
        <taxon>Flavobacteriales</taxon>
        <taxon>Flavobacteriaceae</taxon>
        <taxon>Flavobacterium</taxon>
    </lineage>
</organism>
<gene>
    <name evidence="2" type="ORF">SAMN05444484_10614</name>
</gene>
<keyword evidence="1" id="KW-0812">Transmembrane</keyword>